<gene>
    <name evidence="2" type="primary">Contig15278.g16274</name>
    <name evidence="2" type="ORF">STYLEM_17334</name>
</gene>
<reference evidence="2 3" key="1">
    <citation type="submission" date="2014-06" db="EMBL/GenBank/DDBJ databases">
        <authorList>
            <person name="Swart Estienne"/>
        </authorList>
    </citation>
    <scope>NUCLEOTIDE SEQUENCE [LARGE SCALE GENOMIC DNA]</scope>
    <source>
        <strain evidence="2 3">130c</strain>
    </source>
</reference>
<evidence type="ECO:0000256" key="1">
    <source>
        <dbReference type="SAM" id="MobiDB-lite"/>
    </source>
</evidence>
<feature type="compositionally biased region" description="Basic and acidic residues" evidence="1">
    <location>
        <begin position="420"/>
        <end position="432"/>
    </location>
</feature>
<dbReference type="Proteomes" id="UP000039865">
    <property type="component" value="Unassembled WGS sequence"/>
</dbReference>
<evidence type="ECO:0000313" key="3">
    <source>
        <dbReference type="Proteomes" id="UP000039865"/>
    </source>
</evidence>
<dbReference type="InParanoid" id="A0A078B1P0"/>
<dbReference type="AlphaFoldDB" id="A0A078B1P0"/>
<protein>
    <submittedName>
        <fullName evidence="2">Uncharacterized protein</fullName>
    </submittedName>
</protein>
<accession>A0A078B1P0</accession>
<sequence length="501" mass="58985">MKAFNPQRFFAIRSKFKSLDKKCQSIPIVHKFIQDEFLSNFYKLQDQIKYSGTPFALKLLRVTDRVAGKKSKISKDATTSIQLDIKNLIERVNLKIIEEIDDIGKVSNDTLMQIVYIYDEFGNTSDLTTRAIKETYQEIINRGHTLTYHQIEEMENVFNRMTAFKGIDFNPRDYSLIIESMSREQMDSVLLCLPPRTKDLLETSNDADHEIVQYLKYQHQYKLQEAERILYQKVNKLRRANASLSILYHKTSDSTVEVNSKYGLIMPSLEWSIKQTYSQLNAKQRKVDDFFNNLKSQIFLDQVEYTTNLAQQHACPTCNPEKINYGPEMHYPFIRGLTNKEVNKSFLEQKMAQNILEHVKQFKKPQESYRVLAFLDNEYCNMFNIAKYLLTEHHQIKQSKEAVEGQINLDQTTNSNDFSKQQEADGNSKNEEKEISIEDYIKLSFLFEGHTHDKIIQDNQELAKKIWEKLTNKKIFDKVPDHKYDYKCFPINLFQSNQFQF</sequence>
<keyword evidence="3" id="KW-1185">Reference proteome</keyword>
<organism evidence="2 3">
    <name type="scientific">Stylonychia lemnae</name>
    <name type="common">Ciliate</name>
    <dbReference type="NCBI Taxonomy" id="5949"/>
    <lineage>
        <taxon>Eukaryota</taxon>
        <taxon>Sar</taxon>
        <taxon>Alveolata</taxon>
        <taxon>Ciliophora</taxon>
        <taxon>Intramacronucleata</taxon>
        <taxon>Spirotrichea</taxon>
        <taxon>Stichotrichia</taxon>
        <taxon>Sporadotrichida</taxon>
        <taxon>Oxytrichidae</taxon>
        <taxon>Stylonychinae</taxon>
        <taxon>Stylonychia</taxon>
    </lineage>
</organism>
<name>A0A078B1P0_STYLE</name>
<feature type="region of interest" description="Disordered" evidence="1">
    <location>
        <begin position="411"/>
        <end position="432"/>
    </location>
</feature>
<proteinExistence type="predicted"/>
<dbReference type="EMBL" id="CCKQ01016343">
    <property type="protein sequence ID" value="CDW88216.1"/>
    <property type="molecule type" value="Genomic_DNA"/>
</dbReference>
<evidence type="ECO:0000313" key="2">
    <source>
        <dbReference type="EMBL" id="CDW88216.1"/>
    </source>
</evidence>